<dbReference type="PANTHER" id="PTHR45228">
    <property type="entry name" value="CYCLIC DI-GMP PHOSPHODIESTERASE TM_0186-RELATED"/>
    <property type="match status" value="1"/>
</dbReference>
<feature type="domain" description="HD-GYP" evidence="3">
    <location>
        <begin position="240"/>
        <end position="449"/>
    </location>
</feature>
<dbReference type="SUPFAM" id="SSF109604">
    <property type="entry name" value="HD-domain/PDEase-like"/>
    <property type="match status" value="1"/>
</dbReference>
<evidence type="ECO:0000313" key="5">
    <source>
        <dbReference type="Proteomes" id="UP000182360"/>
    </source>
</evidence>
<dbReference type="SMART" id="SM00471">
    <property type="entry name" value="HDc"/>
    <property type="match status" value="1"/>
</dbReference>
<dbReference type="CDD" id="cd00077">
    <property type="entry name" value="HDc"/>
    <property type="match status" value="1"/>
</dbReference>
<keyword evidence="2" id="KW-1133">Transmembrane helix</keyword>
<evidence type="ECO:0000256" key="1">
    <source>
        <dbReference type="SAM" id="Coils"/>
    </source>
</evidence>
<feature type="transmembrane region" description="Helical" evidence="2">
    <location>
        <begin position="76"/>
        <end position="94"/>
    </location>
</feature>
<feature type="transmembrane region" description="Helical" evidence="2">
    <location>
        <begin position="21"/>
        <end position="44"/>
    </location>
</feature>
<keyword evidence="1" id="KW-0175">Coiled coil</keyword>
<feature type="coiled-coil region" evidence="1">
    <location>
        <begin position="216"/>
        <end position="246"/>
    </location>
</feature>
<keyword evidence="2" id="KW-0472">Membrane</keyword>
<dbReference type="PANTHER" id="PTHR45228:SF1">
    <property type="entry name" value="CYCLIC DI-GMP PHOSPHODIESTERASE TM_0186"/>
    <property type="match status" value="1"/>
</dbReference>
<evidence type="ECO:0000256" key="2">
    <source>
        <dbReference type="SAM" id="Phobius"/>
    </source>
</evidence>
<dbReference type="STRING" id="163.SAMN04487775_10518"/>
<dbReference type="InterPro" id="IPR052020">
    <property type="entry name" value="Cyclic_di-GMP/3'3'-cGAMP_PDE"/>
</dbReference>
<reference evidence="4 5" key="1">
    <citation type="submission" date="2016-10" db="EMBL/GenBank/DDBJ databases">
        <authorList>
            <person name="de Groot N.N."/>
        </authorList>
    </citation>
    <scope>NUCLEOTIDE SEQUENCE [LARGE SCALE GENOMIC DNA]</scope>
    <source>
        <strain evidence="4 5">B25</strain>
    </source>
</reference>
<dbReference type="InterPro" id="IPR037522">
    <property type="entry name" value="HD_GYP_dom"/>
</dbReference>
<dbReference type="OrthoDB" id="9804747at2"/>
<evidence type="ECO:0000313" key="4">
    <source>
        <dbReference type="EMBL" id="SEQ20739.1"/>
    </source>
</evidence>
<dbReference type="EMBL" id="FOFU01000003">
    <property type="protein sequence ID" value="SEQ20739.1"/>
    <property type="molecule type" value="Genomic_DNA"/>
</dbReference>
<feature type="transmembrane region" description="Helical" evidence="2">
    <location>
        <begin position="50"/>
        <end position="69"/>
    </location>
</feature>
<protein>
    <submittedName>
        <fullName evidence="4">HD domain-containing protein</fullName>
    </submittedName>
</protein>
<dbReference type="InterPro" id="IPR003607">
    <property type="entry name" value="HD/PDEase_dom"/>
</dbReference>
<dbReference type="AlphaFoldDB" id="A0A1H9E4Z1"/>
<feature type="transmembrane region" description="Helical" evidence="2">
    <location>
        <begin position="158"/>
        <end position="180"/>
    </location>
</feature>
<keyword evidence="5" id="KW-1185">Reference proteome</keyword>
<organism evidence="4 5">
    <name type="scientific">Treponema bryantii</name>
    <dbReference type="NCBI Taxonomy" id="163"/>
    <lineage>
        <taxon>Bacteria</taxon>
        <taxon>Pseudomonadati</taxon>
        <taxon>Spirochaetota</taxon>
        <taxon>Spirochaetia</taxon>
        <taxon>Spirochaetales</taxon>
        <taxon>Treponemataceae</taxon>
        <taxon>Treponema</taxon>
    </lineage>
</organism>
<gene>
    <name evidence="4" type="ORF">SAMN04487977_10322</name>
</gene>
<dbReference type="Gene3D" id="1.10.3210.10">
    <property type="entry name" value="Hypothetical protein af1432"/>
    <property type="match status" value="1"/>
</dbReference>
<dbReference type="PROSITE" id="PS51832">
    <property type="entry name" value="HD_GYP"/>
    <property type="match status" value="1"/>
</dbReference>
<feature type="transmembrane region" description="Helical" evidence="2">
    <location>
        <begin position="131"/>
        <end position="152"/>
    </location>
</feature>
<dbReference type="RefSeq" id="WP_074642027.1">
    <property type="nucleotide sequence ID" value="NZ_FOFU01000003.1"/>
</dbReference>
<accession>A0A1H9E4Z1</accession>
<evidence type="ECO:0000259" key="3">
    <source>
        <dbReference type="PROSITE" id="PS51832"/>
    </source>
</evidence>
<keyword evidence="2" id="KW-0812">Transmembrane</keyword>
<sequence>MPITEEDSFFTENIVNINKKIYTILFCALIVPITFVILTHVGVWYVPTPYAFMILIYTLVMAFTCFILNKTWNKKLQYVSMYLGLLAISGFVFLLGMKGVIVLTISWAFAPFISCLYYNRKLTRITTTINFFLTIIAYWLRSSAVTLVLSGVKTQERWFIENVPGVIVEFIFVFLVTDLLSKRTYETFRRLMSINVDKDGAYKRLNEKTLEQFNTNKELQEKNEYIEKLNNELKSRNVNLNENQHKIIEFVVGSFGAFDIFGVTHNYHTGKYVQEICKQLRSNGYYAQELTDAKIDEFMLAALLHDAGKIRIPQDIVNKFGKYTDEEYEIMKTHPMEGRKILEGMPPIDDGTFNVTAKEMALYHHERWDGSGYPYGVTGDTIPLCARILGAADVLDALISPRLYKEPMSIADAVKVFEAEKGKAFEPCIADAVVSFKDEIIKIDRDFKTFEGAKFDDELARWKKYHPELKNFGKAGK</sequence>
<dbReference type="Proteomes" id="UP000182360">
    <property type="component" value="Unassembled WGS sequence"/>
</dbReference>
<dbReference type="Pfam" id="PF13487">
    <property type="entry name" value="HD_5"/>
    <property type="match status" value="1"/>
</dbReference>
<proteinExistence type="predicted"/>
<name>A0A1H9E4Z1_9SPIR</name>